<dbReference type="InterPro" id="IPR014036">
    <property type="entry name" value="DeoR-like_C"/>
</dbReference>
<protein>
    <submittedName>
        <fullName evidence="6 7">DeoR family transcriptional regulator</fullName>
    </submittedName>
</protein>
<dbReference type="Proteomes" id="UP000199398">
    <property type="component" value="Unassembled WGS sequence"/>
</dbReference>
<keyword evidence="2" id="KW-0238">DNA-binding</keyword>
<dbReference type="STRING" id="455193.SAMN05421805_102489"/>
<dbReference type="SUPFAM" id="SSF46785">
    <property type="entry name" value="Winged helix' DNA-binding domain"/>
    <property type="match status" value="1"/>
</dbReference>
<dbReference type="SMART" id="SM01134">
    <property type="entry name" value="DeoRC"/>
    <property type="match status" value="1"/>
</dbReference>
<dbReference type="InterPro" id="IPR036388">
    <property type="entry name" value="WH-like_DNA-bd_sf"/>
</dbReference>
<keyword evidence="9" id="KW-1185">Reference proteome</keyword>
<dbReference type="Pfam" id="PF00455">
    <property type="entry name" value="DeoRC"/>
    <property type="match status" value="1"/>
</dbReference>
<evidence type="ECO:0000313" key="7">
    <source>
        <dbReference type="EMBL" id="SFN07462.1"/>
    </source>
</evidence>
<dbReference type="PANTHER" id="PTHR30363">
    <property type="entry name" value="HTH-TYPE TRANSCRIPTIONAL REGULATOR SRLR-RELATED"/>
    <property type="match status" value="1"/>
</dbReference>
<dbReference type="PANTHER" id="PTHR30363:SF44">
    <property type="entry name" value="AGA OPERON TRANSCRIPTIONAL REPRESSOR-RELATED"/>
    <property type="match status" value="1"/>
</dbReference>
<dbReference type="PRINTS" id="PR00037">
    <property type="entry name" value="HTHLACR"/>
</dbReference>
<dbReference type="PROSITE" id="PS51000">
    <property type="entry name" value="HTH_DEOR_2"/>
    <property type="match status" value="1"/>
</dbReference>
<accession>A0A1I4W1W3</accession>
<dbReference type="OrthoDB" id="7688673at2"/>
<proteinExistence type="predicted"/>
<evidence type="ECO:0000259" key="5">
    <source>
        <dbReference type="PROSITE" id="PS51000"/>
    </source>
</evidence>
<feature type="region of interest" description="Disordered" evidence="4">
    <location>
        <begin position="245"/>
        <end position="276"/>
    </location>
</feature>
<dbReference type="Gene3D" id="1.10.10.10">
    <property type="entry name" value="Winged helix-like DNA-binding domain superfamily/Winged helix DNA-binding domain"/>
    <property type="match status" value="1"/>
</dbReference>
<sequence>MLVAERHDRINQAIRSGRVISTAEFSELLKVSPETIRRDLAELESKGVLTRVRGGAVRTGHLGDEAPFLERSSTAQQAKSVIGRMAAQLVQPGQTVVIDVGTTAVELARSIPKDFTGVVATCSMRVATELADVPGVELHVSGGRMRRGDLALSGPVAHDFFQEIHADIAFLGSGGLAAGAGLTDFHLEECHARRAMIRNCAASYALVDSTKHQRVAPYRVAALDQLTGVVTDQEPPAELVRAIAEAGGRIIQPEDDQNTPASDASRPGRADEGGRK</sequence>
<gene>
    <name evidence="6" type="ORF">ATL45_5498</name>
    <name evidence="7" type="ORF">SAMN05421805_102489</name>
</gene>
<evidence type="ECO:0000256" key="4">
    <source>
        <dbReference type="SAM" id="MobiDB-lite"/>
    </source>
</evidence>
<feature type="domain" description="HTH deoR-type" evidence="5">
    <location>
        <begin position="3"/>
        <end position="58"/>
    </location>
</feature>
<evidence type="ECO:0000256" key="2">
    <source>
        <dbReference type="ARBA" id="ARBA00023125"/>
    </source>
</evidence>
<evidence type="ECO:0000313" key="9">
    <source>
        <dbReference type="Proteomes" id="UP000270697"/>
    </source>
</evidence>
<dbReference type="EMBL" id="RBXX01000002">
    <property type="protein sequence ID" value="RKT87109.1"/>
    <property type="molecule type" value="Genomic_DNA"/>
</dbReference>
<evidence type="ECO:0000313" key="8">
    <source>
        <dbReference type="Proteomes" id="UP000199398"/>
    </source>
</evidence>
<dbReference type="GO" id="GO:0003677">
    <property type="term" value="F:DNA binding"/>
    <property type="evidence" value="ECO:0007669"/>
    <property type="project" value="UniProtKB-KW"/>
</dbReference>
<dbReference type="GO" id="GO:0003700">
    <property type="term" value="F:DNA-binding transcription factor activity"/>
    <property type="evidence" value="ECO:0007669"/>
    <property type="project" value="InterPro"/>
</dbReference>
<dbReference type="PROSITE" id="PS00894">
    <property type="entry name" value="HTH_DEOR_1"/>
    <property type="match status" value="1"/>
</dbReference>
<dbReference type="InterPro" id="IPR036390">
    <property type="entry name" value="WH_DNA-bd_sf"/>
</dbReference>
<dbReference type="InterPro" id="IPR001034">
    <property type="entry name" value="DeoR_HTH"/>
</dbReference>
<organism evidence="7 8">
    <name type="scientific">Saccharopolyspora antimicrobica</name>
    <dbReference type="NCBI Taxonomy" id="455193"/>
    <lineage>
        <taxon>Bacteria</taxon>
        <taxon>Bacillati</taxon>
        <taxon>Actinomycetota</taxon>
        <taxon>Actinomycetes</taxon>
        <taxon>Pseudonocardiales</taxon>
        <taxon>Pseudonocardiaceae</taxon>
        <taxon>Saccharopolyspora</taxon>
    </lineage>
</organism>
<dbReference type="Proteomes" id="UP000270697">
    <property type="component" value="Unassembled WGS sequence"/>
</dbReference>
<keyword evidence="1" id="KW-0805">Transcription regulation</keyword>
<feature type="compositionally biased region" description="Basic and acidic residues" evidence="4">
    <location>
        <begin position="266"/>
        <end position="276"/>
    </location>
</feature>
<keyword evidence="3" id="KW-0804">Transcription</keyword>
<dbReference type="InterPro" id="IPR018356">
    <property type="entry name" value="Tscrpt_reg_HTH_DeoR_CS"/>
</dbReference>
<dbReference type="InterPro" id="IPR037171">
    <property type="entry name" value="NagB/RpiA_transferase-like"/>
</dbReference>
<dbReference type="EMBL" id="FOUP01000002">
    <property type="protein sequence ID" value="SFN07462.1"/>
    <property type="molecule type" value="Genomic_DNA"/>
</dbReference>
<dbReference type="InterPro" id="IPR050313">
    <property type="entry name" value="Carb_Metab_HTH_regulators"/>
</dbReference>
<reference evidence="7 8" key="1">
    <citation type="submission" date="2016-10" db="EMBL/GenBank/DDBJ databases">
        <authorList>
            <person name="de Groot N.N."/>
        </authorList>
    </citation>
    <scope>NUCLEOTIDE SEQUENCE [LARGE SCALE GENOMIC DNA]</scope>
    <source>
        <strain evidence="7 8">CPCC 201259</strain>
    </source>
</reference>
<dbReference type="AlphaFoldDB" id="A0A1I4W1W3"/>
<reference evidence="6 9" key="2">
    <citation type="submission" date="2018-10" db="EMBL/GenBank/DDBJ databases">
        <title>Sequencing the genomes of 1000 actinobacteria strains.</title>
        <authorList>
            <person name="Klenk H.-P."/>
        </authorList>
    </citation>
    <scope>NUCLEOTIDE SEQUENCE [LARGE SCALE GENOMIC DNA]</scope>
    <source>
        <strain evidence="6 9">DSM 45119</strain>
    </source>
</reference>
<dbReference type="SMART" id="SM00420">
    <property type="entry name" value="HTH_DEOR"/>
    <property type="match status" value="1"/>
</dbReference>
<dbReference type="SUPFAM" id="SSF100950">
    <property type="entry name" value="NagB/RpiA/CoA transferase-like"/>
    <property type="match status" value="1"/>
</dbReference>
<evidence type="ECO:0000313" key="6">
    <source>
        <dbReference type="EMBL" id="RKT87109.1"/>
    </source>
</evidence>
<name>A0A1I4W1W3_9PSEU</name>
<dbReference type="Pfam" id="PF08220">
    <property type="entry name" value="HTH_DeoR"/>
    <property type="match status" value="1"/>
</dbReference>
<evidence type="ECO:0000256" key="3">
    <source>
        <dbReference type="ARBA" id="ARBA00023163"/>
    </source>
</evidence>
<dbReference type="RefSeq" id="WP_093149314.1">
    <property type="nucleotide sequence ID" value="NZ_FOUP01000002.1"/>
</dbReference>
<evidence type="ECO:0000256" key="1">
    <source>
        <dbReference type="ARBA" id="ARBA00023015"/>
    </source>
</evidence>